<keyword evidence="5 7" id="KW-0472">Membrane</keyword>
<comment type="subcellular location">
    <subcellularLocation>
        <location evidence="1">Cell membrane</location>
        <topology evidence="1">Multi-pass membrane protein</topology>
    </subcellularLocation>
</comment>
<evidence type="ECO:0000256" key="1">
    <source>
        <dbReference type="ARBA" id="ARBA00004651"/>
    </source>
</evidence>
<keyword evidence="9" id="KW-0238">DNA-binding</keyword>
<dbReference type="Gene3D" id="3.40.50.300">
    <property type="entry name" value="P-loop containing nucleotide triphosphate hydrolases"/>
    <property type="match status" value="2"/>
</dbReference>
<feature type="transmembrane region" description="Helical" evidence="7">
    <location>
        <begin position="29"/>
        <end position="50"/>
    </location>
</feature>
<dbReference type="Pfam" id="PF10412">
    <property type="entry name" value="TrwB_AAD_bind"/>
    <property type="match status" value="1"/>
</dbReference>
<dbReference type="Proteomes" id="UP000519023">
    <property type="component" value="Unassembled WGS sequence"/>
</dbReference>
<evidence type="ECO:0000256" key="2">
    <source>
        <dbReference type="ARBA" id="ARBA00022475"/>
    </source>
</evidence>
<feature type="region of interest" description="Disordered" evidence="6">
    <location>
        <begin position="593"/>
        <end position="639"/>
    </location>
</feature>
<evidence type="ECO:0000256" key="6">
    <source>
        <dbReference type="SAM" id="MobiDB-lite"/>
    </source>
</evidence>
<name>A0A7X9WYX3_9SPHN</name>
<evidence type="ECO:0000256" key="3">
    <source>
        <dbReference type="ARBA" id="ARBA00022692"/>
    </source>
</evidence>
<dbReference type="PANTHER" id="PTHR37937:SF1">
    <property type="entry name" value="CONJUGATIVE TRANSFER: DNA TRANSPORT"/>
    <property type="match status" value="1"/>
</dbReference>
<evidence type="ECO:0000259" key="8">
    <source>
        <dbReference type="Pfam" id="PF10412"/>
    </source>
</evidence>
<sequence>MSIFRNDTLGSWTRGGQAIVHNVRMTTQVFYQTILAGFIIWIIGTLWYAFEKSTEYERFVLVKLAEATVKVDAAAGTNDPVQFRTPEGQAYWTSADWLVASTLAKKTLHAFEGYLLHGALLSGLFTLVMLAWAWFYFTRTGRGLGSNEYLRGARFGTIRQVKRALWRQTKGPLVIGNVPVPEAYEPEHILLCGAPGTGKTNLIVGMLDGIRKSGRRAIVYDTAGTFVEKFYRQGTDMLLNPLDQRAARWSPWVDVPRDYHYDQIAESTIPDKHGDPFWAKAARGTLVAVMRKLARQKHTYVSVLLDRLLRSKLKDLAAFVTGTDAAAFISTEGERTSAGIQAELASVMRSFGYLDDTEDGFSIRDWVDKGADGSWLFITVKADQLPSLRPLITVWLDIAISAIMSLTPDRDRRLYCVIDELPTLHKLPSLSDFLARARKYGGCGILGFQSYPQLKATYGKDDAAAITGYCSTWVALRANDTDTAEHVSINLGQVEQVEANEGMSYGVNDMRDGVNLSRMQVTRPLVMPTEVTNLPNLVGFLRFGRNLPVVRFDSRFNDVPSLGPAFLERTTPPIQIDKAGMLVRIAHAEARVREAMEREATQASPPATHSEIKPAKPSVSSKPVPTPPPQPDLFTPVASNLDPQRVEDILFNDENAELPVPARNLWTILAGKQGEIRSDLVQHGRDDGPRERARPA</sequence>
<keyword evidence="3 7" id="KW-0812">Transmembrane</keyword>
<gene>
    <name evidence="9" type="ORF">HHL08_20230</name>
</gene>
<evidence type="ECO:0000256" key="7">
    <source>
        <dbReference type="SAM" id="Phobius"/>
    </source>
</evidence>
<dbReference type="SUPFAM" id="SSF52540">
    <property type="entry name" value="P-loop containing nucleoside triphosphate hydrolases"/>
    <property type="match status" value="1"/>
</dbReference>
<evidence type="ECO:0000256" key="5">
    <source>
        <dbReference type="ARBA" id="ARBA00023136"/>
    </source>
</evidence>
<evidence type="ECO:0000256" key="4">
    <source>
        <dbReference type="ARBA" id="ARBA00022989"/>
    </source>
</evidence>
<dbReference type="GO" id="GO:0003677">
    <property type="term" value="F:DNA binding"/>
    <property type="evidence" value="ECO:0007669"/>
    <property type="project" value="UniProtKB-KW"/>
</dbReference>
<dbReference type="InterPro" id="IPR051539">
    <property type="entry name" value="T4SS-coupling_protein"/>
</dbReference>
<evidence type="ECO:0000313" key="9">
    <source>
        <dbReference type="EMBL" id="NML12434.1"/>
    </source>
</evidence>
<feature type="domain" description="Type IV secretion system coupling protein TraD DNA-binding" evidence="8">
    <location>
        <begin position="173"/>
        <end position="552"/>
    </location>
</feature>
<proteinExistence type="predicted"/>
<keyword evidence="4 7" id="KW-1133">Transmembrane helix</keyword>
<comment type="caution">
    <text evidence="9">The sequence shown here is derived from an EMBL/GenBank/DDBJ whole genome shotgun (WGS) entry which is preliminary data.</text>
</comment>
<dbReference type="InterPro" id="IPR019476">
    <property type="entry name" value="T4SS_TraD_DNA-bd"/>
</dbReference>
<feature type="transmembrane region" description="Helical" evidence="7">
    <location>
        <begin position="114"/>
        <end position="137"/>
    </location>
</feature>
<evidence type="ECO:0000313" key="10">
    <source>
        <dbReference type="Proteomes" id="UP000519023"/>
    </source>
</evidence>
<reference evidence="9 10" key="1">
    <citation type="submission" date="2020-04" db="EMBL/GenBank/DDBJ databases">
        <title>Sphingobium sp. AR-3-1 isolated from Arctic soil.</title>
        <authorList>
            <person name="Dahal R.H."/>
            <person name="Chaudhary D.K."/>
        </authorList>
    </citation>
    <scope>NUCLEOTIDE SEQUENCE [LARGE SCALE GENOMIC DNA]</scope>
    <source>
        <strain evidence="9 10">AR-3-1</strain>
    </source>
</reference>
<keyword evidence="2" id="KW-1003">Cell membrane</keyword>
<keyword evidence="10" id="KW-1185">Reference proteome</keyword>
<dbReference type="GO" id="GO:0005886">
    <property type="term" value="C:plasma membrane"/>
    <property type="evidence" value="ECO:0007669"/>
    <property type="project" value="UniProtKB-SubCell"/>
</dbReference>
<organism evidence="9 10">
    <name type="scientific">Sphingobium psychrophilum</name>
    <dbReference type="NCBI Taxonomy" id="2728834"/>
    <lineage>
        <taxon>Bacteria</taxon>
        <taxon>Pseudomonadati</taxon>
        <taxon>Pseudomonadota</taxon>
        <taxon>Alphaproteobacteria</taxon>
        <taxon>Sphingomonadales</taxon>
        <taxon>Sphingomonadaceae</taxon>
        <taxon>Sphingobium</taxon>
    </lineage>
</organism>
<accession>A0A7X9WYX3</accession>
<protein>
    <submittedName>
        <fullName evidence="9">Type IV secretion system DNA-binding domain-containing protein</fullName>
    </submittedName>
</protein>
<dbReference type="CDD" id="cd01127">
    <property type="entry name" value="TrwB_TraG_TraD_VirD4"/>
    <property type="match status" value="1"/>
</dbReference>
<dbReference type="InterPro" id="IPR027417">
    <property type="entry name" value="P-loop_NTPase"/>
</dbReference>
<dbReference type="PANTHER" id="PTHR37937">
    <property type="entry name" value="CONJUGATIVE TRANSFER: DNA TRANSPORT"/>
    <property type="match status" value="1"/>
</dbReference>
<dbReference type="AlphaFoldDB" id="A0A7X9WYX3"/>
<dbReference type="EMBL" id="JABBFV010000020">
    <property type="protein sequence ID" value="NML12434.1"/>
    <property type="molecule type" value="Genomic_DNA"/>
</dbReference>
<dbReference type="RefSeq" id="WP_169574827.1">
    <property type="nucleotide sequence ID" value="NZ_JABBFV010000020.1"/>
</dbReference>